<proteinExistence type="predicted"/>
<gene>
    <name evidence="1" type="ORF">EXJ73_20710</name>
</gene>
<dbReference type="InterPro" id="IPR027417">
    <property type="entry name" value="P-loop_NTPase"/>
</dbReference>
<organism evidence="1 2">
    <name type="scientific">Pelomonas aquatica</name>
    <dbReference type="NCBI Taxonomy" id="431058"/>
    <lineage>
        <taxon>Bacteria</taxon>
        <taxon>Pseudomonadati</taxon>
        <taxon>Pseudomonadota</taxon>
        <taxon>Betaproteobacteria</taxon>
        <taxon>Burkholderiales</taxon>
        <taxon>Sphaerotilaceae</taxon>
        <taxon>Roseateles</taxon>
    </lineage>
</organism>
<sequence length="440" mass="49101">MPSRFDVFIAGGFPTHTYVHRRFTDPVSKRMRDPENEITEAFNRPGMIVQVSGPSKSGKTVALHRMIPEAQFVKVPGSSLYSEESLWRIVSAKLEVRVDRKATTQTTMEKGTEVEGEVGLELGVVSLGGKIGGSGKTSQERSFEHAIEDDLFGAATDELLRKGRFLFIDDFHTIPSTMKRYVAAQLKAAAEKNVKIVLAEVPHMADDPIANLPDLSGRIERIEFSYWSAEDLVSIAMKGFEKLNVIINESALLAIADESAGSPQLMQRLCLDLCKELEISEARPAPERFQVRLDQLNAVFGTTIRSVDYSASIYLLENTPKPAAPRVFRAKGEGTLTMNELAVATLSLSPPKINIPFVAQRDSLEERAARLVADDKGPDRELLAETFSQMTEVAQNKSFKIPTLDFKPHRGVTILDPYFLYSLRWSGRYYDLRMIVDQSR</sequence>
<comment type="caution">
    <text evidence="1">The sequence shown here is derived from an EMBL/GenBank/DDBJ whole genome shotgun (WGS) entry which is preliminary data.</text>
</comment>
<name>A0A9X4R6K4_9BURK</name>
<dbReference type="AlphaFoldDB" id="A0A9X4R6K4"/>
<dbReference type="SUPFAM" id="SSF52540">
    <property type="entry name" value="P-loop containing nucleoside triphosphate hydrolases"/>
    <property type="match status" value="1"/>
</dbReference>
<accession>A0A9X4R6K4</accession>
<evidence type="ECO:0000313" key="2">
    <source>
        <dbReference type="Proteomes" id="UP001152766"/>
    </source>
</evidence>
<evidence type="ECO:0000313" key="1">
    <source>
        <dbReference type="EMBL" id="MDG0864885.1"/>
    </source>
</evidence>
<dbReference type="RefSeq" id="WP_268149120.1">
    <property type="nucleotide sequence ID" value="NZ_JAPPUW010000006.1"/>
</dbReference>
<reference evidence="1" key="1">
    <citation type="submission" date="2019-02" db="EMBL/GenBank/DDBJ databases">
        <title>Draft genome of the type strain Pelomonas aquatica CCUG 52575T.</title>
        <authorList>
            <person name="Gomila M."/>
            <person name="Lalucat J."/>
        </authorList>
    </citation>
    <scope>NUCLEOTIDE SEQUENCE</scope>
    <source>
        <strain evidence="1">CCUG 52575</strain>
    </source>
</reference>
<dbReference type="Proteomes" id="UP001152766">
    <property type="component" value="Unassembled WGS sequence"/>
</dbReference>
<protein>
    <submittedName>
        <fullName evidence="1">Uncharacterized protein</fullName>
    </submittedName>
</protein>
<dbReference type="EMBL" id="SGUG01000044">
    <property type="protein sequence ID" value="MDG0864885.1"/>
    <property type="molecule type" value="Genomic_DNA"/>
</dbReference>
<keyword evidence="2" id="KW-1185">Reference proteome</keyword>